<proteinExistence type="predicted"/>
<protein>
    <submittedName>
        <fullName evidence="2">Uncharacterized protein</fullName>
    </submittedName>
</protein>
<keyword evidence="3" id="KW-1185">Reference proteome</keyword>
<evidence type="ECO:0000313" key="3">
    <source>
        <dbReference type="Proteomes" id="UP000199656"/>
    </source>
</evidence>
<gene>
    <name evidence="2" type="ORF">SAMN05660909_05393</name>
</gene>
<organism evidence="2 3">
    <name type="scientific">Chitinophaga terrae</name>
    <name type="common">ex Kim and Jung 2007</name>
    <dbReference type="NCBI Taxonomy" id="408074"/>
    <lineage>
        <taxon>Bacteria</taxon>
        <taxon>Pseudomonadati</taxon>
        <taxon>Bacteroidota</taxon>
        <taxon>Chitinophagia</taxon>
        <taxon>Chitinophagales</taxon>
        <taxon>Chitinophagaceae</taxon>
        <taxon>Chitinophaga</taxon>
    </lineage>
</organism>
<dbReference type="AlphaFoldDB" id="A0A1H4GKT2"/>
<feature type="transmembrane region" description="Helical" evidence="1">
    <location>
        <begin position="6"/>
        <end position="24"/>
    </location>
</feature>
<reference evidence="3" key="1">
    <citation type="submission" date="2016-10" db="EMBL/GenBank/DDBJ databases">
        <authorList>
            <person name="Varghese N."/>
            <person name="Submissions S."/>
        </authorList>
    </citation>
    <scope>NUCLEOTIDE SEQUENCE [LARGE SCALE GENOMIC DNA]</scope>
    <source>
        <strain evidence="3">DSM 23920</strain>
    </source>
</reference>
<sequence>MLNFYLIPQLFNLIHSFFMIYLFIIKTEKPHKSYDLSGFNFL</sequence>
<accession>A0A1H4GKT2</accession>
<keyword evidence="1" id="KW-0472">Membrane</keyword>
<evidence type="ECO:0000313" key="2">
    <source>
        <dbReference type="EMBL" id="SEB09468.1"/>
    </source>
</evidence>
<dbReference type="Proteomes" id="UP000199656">
    <property type="component" value="Unassembled WGS sequence"/>
</dbReference>
<name>A0A1H4GKT2_9BACT</name>
<evidence type="ECO:0000256" key="1">
    <source>
        <dbReference type="SAM" id="Phobius"/>
    </source>
</evidence>
<keyword evidence="1" id="KW-0812">Transmembrane</keyword>
<dbReference type="EMBL" id="FNRL01000042">
    <property type="protein sequence ID" value="SEB09468.1"/>
    <property type="molecule type" value="Genomic_DNA"/>
</dbReference>
<keyword evidence="1" id="KW-1133">Transmembrane helix</keyword>